<dbReference type="CDD" id="cd03255">
    <property type="entry name" value="ABC_MJ0796_LolCDE_FtsE"/>
    <property type="match status" value="1"/>
</dbReference>
<dbReference type="InterPro" id="IPR027417">
    <property type="entry name" value="P-loop_NTPase"/>
</dbReference>
<dbReference type="InterPro" id="IPR017911">
    <property type="entry name" value="MacB-like_ATP-bd"/>
</dbReference>
<dbReference type="Proteomes" id="UP001309299">
    <property type="component" value="Unassembled WGS sequence"/>
</dbReference>
<evidence type="ECO:0000313" key="6">
    <source>
        <dbReference type="Proteomes" id="UP001309299"/>
    </source>
</evidence>
<proteinExistence type="predicted"/>
<dbReference type="GO" id="GO:0005886">
    <property type="term" value="C:plasma membrane"/>
    <property type="evidence" value="ECO:0007669"/>
    <property type="project" value="TreeGrafter"/>
</dbReference>
<dbReference type="GO" id="GO:0098796">
    <property type="term" value="C:membrane protein complex"/>
    <property type="evidence" value="ECO:0007669"/>
    <property type="project" value="UniProtKB-ARBA"/>
</dbReference>
<dbReference type="PROSITE" id="PS00211">
    <property type="entry name" value="ABC_TRANSPORTER_1"/>
    <property type="match status" value="1"/>
</dbReference>
<dbReference type="SMART" id="SM00382">
    <property type="entry name" value="AAA"/>
    <property type="match status" value="1"/>
</dbReference>
<comment type="caution">
    <text evidence="5">The sequence shown here is derived from an EMBL/GenBank/DDBJ whole genome shotgun (WGS) entry which is preliminary data.</text>
</comment>
<feature type="domain" description="ABC transporter" evidence="4">
    <location>
        <begin position="21"/>
        <end position="259"/>
    </location>
</feature>
<evidence type="ECO:0000256" key="3">
    <source>
        <dbReference type="ARBA" id="ARBA00022840"/>
    </source>
</evidence>
<dbReference type="InterPro" id="IPR003439">
    <property type="entry name" value="ABC_transporter-like_ATP-bd"/>
</dbReference>
<dbReference type="AlphaFoldDB" id="A0AB35XLB1"/>
<dbReference type="FunFam" id="3.40.50.300:FF:000032">
    <property type="entry name" value="Export ABC transporter ATP-binding protein"/>
    <property type="match status" value="1"/>
</dbReference>
<dbReference type="InterPro" id="IPR017871">
    <property type="entry name" value="ABC_transporter-like_CS"/>
</dbReference>
<dbReference type="PANTHER" id="PTHR24220:SF685">
    <property type="entry name" value="ABC TRANSPORTER RELATED"/>
    <property type="match status" value="1"/>
</dbReference>
<evidence type="ECO:0000256" key="1">
    <source>
        <dbReference type="ARBA" id="ARBA00022448"/>
    </source>
</evidence>
<name>A0AB35XLB1_9ACTN</name>
<dbReference type="PROSITE" id="PS50893">
    <property type="entry name" value="ABC_TRANSPORTER_2"/>
    <property type="match status" value="1"/>
</dbReference>
<gene>
    <name evidence="5" type="ORF">V7F78_03635</name>
</gene>
<protein>
    <submittedName>
        <fullName evidence="5">ABC transporter ATP-binding protein</fullName>
    </submittedName>
</protein>
<dbReference type="GO" id="GO:0005524">
    <property type="term" value="F:ATP binding"/>
    <property type="evidence" value="ECO:0007669"/>
    <property type="project" value="UniProtKB-KW"/>
</dbReference>
<dbReference type="InterPro" id="IPR015854">
    <property type="entry name" value="ABC_transpr_LolD-like"/>
</dbReference>
<dbReference type="GO" id="GO:0016887">
    <property type="term" value="F:ATP hydrolysis activity"/>
    <property type="evidence" value="ECO:0007669"/>
    <property type="project" value="InterPro"/>
</dbReference>
<dbReference type="Gene3D" id="3.40.50.300">
    <property type="entry name" value="P-loop containing nucleotide triphosphate hydrolases"/>
    <property type="match status" value="1"/>
</dbReference>
<sequence>MTSTPPRDADEITLPAPRTVLSLDHVSRSFGDGEQRVDAIIDVSLGINPGTFAAVMGPSGSGKSTLLGLAGGLDQPTSGTVSVCGEPLGGMSRDDLARVRRRQLGFVFQDYNLVPTLTAVENVSLPLELDGASAKRARNAAEIALERVGLPDLADRHIEEMSGGQRQRVAIARGIVGDRRVLLADEPTGALDSATGDDIMALIRALADEGVAVVLVTHEARHAAWADRVVFLRDGQLVDESQVVNDPMELLSHNPKREEW</sequence>
<accession>A0AB35XLB1</accession>
<dbReference type="EMBL" id="JBAKUA010000003">
    <property type="protein sequence ID" value="MEH1546124.1"/>
    <property type="molecule type" value="Genomic_DNA"/>
</dbReference>
<reference evidence="5" key="1">
    <citation type="submission" date="2024-02" db="EMBL/GenBank/DDBJ databases">
        <title>Bacterial skin colonization with Propionibacterium avidum as a risk factor for Periprosthetic Joint Infections - a single-center prospective study.</title>
        <authorList>
            <person name="Achermann Y."/>
        </authorList>
    </citation>
    <scope>NUCLEOTIDE SEQUENCE</scope>
    <source>
        <strain evidence="5">PAVI-2017310195</strain>
    </source>
</reference>
<keyword evidence="3 5" id="KW-0067">ATP-binding</keyword>
<dbReference type="InterPro" id="IPR003593">
    <property type="entry name" value="AAA+_ATPase"/>
</dbReference>
<dbReference type="GO" id="GO:0022857">
    <property type="term" value="F:transmembrane transporter activity"/>
    <property type="evidence" value="ECO:0007669"/>
    <property type="project" value="TreeGrafter"/>
</dbReference>
<evidence type="ECO:0000259" key="4">
    <source>
        <dbReference type="PROSITE" id="PS50893"/>
    </source>
</evidence>
<evidence type="ECO:0000256" key="2">
    <source>
        <dbReference type="ARBA" id="ARBA00022741"/>
    </source>
</evidence>
<keyword evidence="1" id="KW-0813">Transport</keyword>
<dbReference type="Pfam" id="PF00005">
    <property type="entry name" value="ABC_tran"/>
    <property type="match status" value="1"/>
</dbReference>
<evidence type="ECO:0000313" key="5">
    <source>
        <dbReference type="EMBL" id="MEH1546124.1"/>
    </source>
</evidence>
<dbReference type="RefSeq" id="WP_016666834.1">
    <property type="nucleotide sequence ID" value="NZ_AP024309.1"/>
</dbReference>
<organism evidence="5 6">
    <name type="scientific">Cutibacterium avidum</name>
    <dbReference type="NCBI Taxonomy" id="33010"/>
    <lineage>
        <taxon>Bacteria</taxon>
        <taxon>Bacillati</taxon>
        <taxon>Actinomycetota</taxon>
        <taxon>Actinomycetes</taxon>
        <taxon>Propionibacteriales</taxon>
        <taxon>Propionibacteriaceae</taxon>
        <taxon>Cutibacterium</taxon>
    </lineage>
</organism>
<dbReference type="SUPFAM" id="SSF52540">
    <property type="entry name" value="P-loop containing nucleoside triphosphate hydrolases"/>
    <property type="match status" value="1"/>
</dbReference>
<dbReference type="PANTHER" id="PTHR24220">
    <property type="entry name" value="IMPORT ATP-BINDING PROTEIN"/>
    <property type="match status" value="1"/>
</dbReference>
<keyword evidence="2" id="KW-0547">Nucleotide-binding</keyword>